<reference evidence="3" key="1">
    <citation type="submission" date="2023-05" db="EMBL/GenBank/DDBJ databases">
        <title>Genome and transcriptome analyses reveal genes involved in the formation of fine ridges on petal epidermal cells in Hibiscus trionum.</title>
        <authorList>
            <person name="Koshimizu S."/>
            <person name="Masuda S."/>
            <person name="Ishii T."/>
            <person name="Shirasu K."/>
            <person name="Hoshino A."/>
            <person name="Arita M."/>
        </authorList>
    </citation>
    <scope>NUCLEOTIDE SEQUENCE</scope>
    <source>
        <strain evidence="3">Hamamatsu line</strain>
    </source>
</reference>
<dbReference type="InterPro" id="IPR000477">
    <property type="entry name" value="RT_dom"/>
</dbReference>
<keyword evidence="1" id="KW-0732">Signal</keyword>
<name>A0A9W7M3Z0_HIBTR</name>
<dbReference type="OrthoDB" id="1002563at2759"/>
<organism evidence="3 4">
    <name type="scientific">Hibiscus trionum</name>
    <name type="common">Flower of an hour</name>
    <dbReference type="NCBI Taxonomy" id="183268"/>
    <lineage>
        <taxon>Eukaryota</taxon>
        <taxon>Viridiplantae</taxon>
        <taxon>Streptophyta</taxon>
        <taxon>Embryophyta</taxon>
        <taxon>Tracheophyta</taxon>
        <taxon>Spermatophyta</taxon>
        <taxon>Magnoliopsida</taxon>
        <taxon>eudicotyledons</taxon>
        <taxon>Gunneridae</taxon>
        <taxon>Pentapetalae</taxon>
        <taxon>rosids</taxon>
        <taxon>malvids</taxon>
        <taxon>Malvales</taxon>
        <taxon>Malvaceae</taxon>
        <taxon>Malvoideae</taxon>
        <taxon>Hibiscus</taxon>
    </lineage>
</organism>
<feature type="signal peptide" evidence="1">
    <location>
        <begin position="1"/>
        <end position="21"/>
    </location>
</feature>
<dbReference type="InterPro" id="IPR012337">
    <property type="entry name" value="RNaseH-like_sf"/>
</dbReference>
<dbReference type="Pfam" id="PF00078">
    <property type="entry name" value="RVT_1"/>
    <property type="match status" value="1"/>
</dbReference>
<dbReference type="PANTHER" id="PTHR33116">
    <property type="entry name" value="REVERSE TRANSCRIPTASE ZINC-BINDING DOMAIN-CONTAINING PROTEIN-RELATED-RELATED"/>
    <property type="match status" value="1"/>
</dbReference>
<dbReference type="AlphaFoldDB" id="A0A9W7M3Z0"/>
<dbReference type="InterPro" id="IPR044730">
    <property type="entry name" value="RNase_H-like_dom_plant"/>
</dbReference>
<protein>
    <recommendedName>
        <fullName evidence="2">Reverse transcriptase domain-containing protein</fullName>
    </recommendedName>
</protein>
<dbReference type="GO" id="GO:0003676">
    <property type="term" value="F:nucleic acid binding"/>
    <property type="evidence" value="ECO:0007669"/>
    <property type="project" value="InterPro"/>
</dbReference>
<dbReference type="InterPro" id="IPR043502">
    <property type="entry name" value="DNA/RNA_pol_sf"/>
</dbReference>
<dbReference type="Pfam" id="PF13456">
    <property type="entry name" value="RVT_3"/>
    <property type="match status" value="1"/>
</dbReference>
<proteinExistence type="predicted"/>
<feature type="domain" description="Reverse transcriptase" evidence="2">
    <location>
        <begin position="1"/>
        <end position="157"/>
    </location>
</feature>
<dbReference type="InterPro" id="IPR036397">
    <property type="entry name" value="RNaseH_sf"/>
</dbReference>
<feature type="chain" id="PRO_5040973495" description="Reverse transcriptase domain-containing protein" evidence="1">
    <location>
        <begin position="22"/>
        <end position="755"/>
    </location>
</feature>
<dbReference type="Proteomes" id="UP001165190">
    <property type="component" value="Unassembled WGS sequence"/>
</dbReference>
<gene>
    <name evidence="3" type="ORF">HRI_002371200</name>
</gene>
<dbReference type="PANTHER" id="PTHR33116:SF86">
    <property type="entry name" value="REVERSE TRANSCRIPTASE DOMAIN-CONTAINING PROTEIN"/>
    <property type="match status" value="1"/>
</dbReference>
<evidence type="ECO:0000313" key="4">
    <source>
        <dbReference type="Proteomes" id="UP001165190"/>
    </source>
</evidence>
<dbReference type="GO" id="GO:0004523">
    <property type="term" value="F:RNA-DNA hybrid ribonuclease activity"/>
    <property type="evidence" value="ECO:0007669"/>
    <property type="project" value="InterPro"/>
</dbReference>
<evidence type="ECO:0000313" key="3">
    <source>
        <dbReference type="EMBL" id="GMI87019.1"/>
    </source>
</evidence>
<accession>A0A9W7M3Z0</accession>
<dbReference type="PROSITE" id="PS50878">
    <property type="entry name" value="RT_POL"/>
    <property type="match status" value="1"/>
</dbReference>
<dbReference type="Pfam" id="PF13966">
    <property type="entry name" value="zf-RVT"/>
    <property type="match status" value="1"/>
</dbReference>
<comment type="caution">
    <text evidence="3">The sequence shown here is derived from an EMBL/GenBank/DDBJ whole genome shotgun (WGS) entry which is preliminary data.</text>
</comment>
<dbReference type="InterPro" id="IPR002156">
    <property type="entry name" value="RNaseH_domain"/>
</dbReference>
<dbReference type="Gene3D" id="3.30.420.10">
    <property type="entry name" value="Ribonuclease H-like superfamily/Ribonuclease H"/>
    <property type="match status" value="1"/>
</dbReference>
<sequence>MGFSSSWVSLVINCISSVTYSVVLNGKVGEMFAPSRGLRQGDPLSPYLFLLCSEGLSSLLRHDHEDIGIRINRSGPRVSHLFFADDSLIFGEAISRCASKLWQLLKLYEGCSGQVVNFEKSGIFFSSNCIEENKGDVTRILGISSALYPEKYLGLPMLVGRNKKKAFMSLRDHLVACISAWSPRSLSQGGKVVFIKSILQAIPTYTMSCFLLPKTFCSDLESVMARFWWQNVKEKRGIHWCLWAELCRLRDEGGLSFRDMAKFNIALLAKQGWRLIQNPTSLVGRLFRAKYFPTSDFLNSRLGFAPSLTWKSIWSARGLLEMGLGFRVGNGRSISIWNDFWLPRPGPKKVQSTPIANLVKVSDLMDISGSSWNTSLVNEVFIPNEAEEILSIPLSSFSTQDRLIWTGEHSGVYSVRSGYKLLLPAITTPNPERELFKLIWQVNCPPKMNVQCWKFIRNFVPTKCNLYVRRVISDPTCARCLQEPEGVAHVLRNCPFADQVWSNMGIQCPKITQNVSFTAWLLDLLKHVGSNKSTDILVALWAIWTTRNKFIFEGASTRPIDIVTSIKGYVLDISLVSNRSGLNHSSASVRWTAPASPCVKVNVDAGFNKITKLATVGVAIRNTEGYFLGASSTVAYRVSSSFAAEAQAVIQGLRLALDLGLDQLVVEGDSRSIISKLVTASPDSSEVAALITEAKGLSLNFRRCDFVFVHRSGNSVAHALSKYRQSVDFDHFWVDEVPHRIEVAAAEDRRWLDPP</sequence>
<dbReference type="SUPFAM" id="SSF56672">
    <property type="entry name" value="DNA/RNA polymerases"/>
    <property type="match status" value="1"/>
</dbReference>
<keyword evidence="4" id="KW-1185">Reference proteome</keyword>
<dbReference type="SUPFAM" id="SSF53098">
    <property type="entry name" value="Ribonuclease H-like"/>
    <property type="match status" value="1"/>
</dbReference>
<evidence type="ECO:0000259" key="2">
    <source>
        <dbReference type="PROSITE" id="PS50878"/>
    </source>
</evidence>
<evidence type="ECO:0000256" key="1">
    <source>
        <dbReference type="SAM" id="SignalP"/>
    </source>
</evidence>
<dbReference type="CDD" id="cd06222">
    <property type="entry name" value="RNase_H_like"/>
    <property type="match status" value="1"/>
</dbReference>
<dbReference type="EMBL" id="BSYR01000022">
    <property type="protein sequence ID" value="GMI87019.1"/>
    <property type="molecule type" value="Genomic_DNA"/>
</dbReference>
<dbReference type="InterPro" id="IPR026960">
    <property type="entry name" value="RVT-Znf"/>
</dbReference>